<evidence type="ECO:0000256" key="7">
    <source>
        <dbReference type="SAM" id="Phobius"/>
    </source>
</evidence>
<dbReference type="Proteomes" id="UP001529510">
    <property type="component" value="Unassembled WGS sequence"/>
</dbReference>
<evidence type="ECO:0000256" key="5">
    <source>
        <dbReference type="ARBA" id="ARBA00023136"/>
    </source>
</evidence>
<comment type="subcellular location">
    <subcellularLocation>
        <location evidence="1">Membrane</location>
        <topology evidence="1">Multi-pass membrane protein</topology>
    </subcellularLocation>
</comment>
<dbReference type="InterPro" id="IPR001717">
    <property type="entry name" value="Anion_exchange"/>
</dbReference>
<evidence type="ECO:0000313" key="9">
    <source>
        <dbReference type="EMBL" id="KAL0198102.1"/>
    </source>
</evidence>
<feature type="domain" description="Bicarbonate transporter-like transmembrane" evidence="8">
    <location>
        <begin position="1"/>
        <end position="129"/>
    </location>
</feature>
<dbReference type="PRINTS" id="PR00165">
    <property type="entry name" value="ANIONEXCHNGR"/>
</dbReference>
<evidence type="ECO:0000256" key="6">
    <source>
        <dbReference type="ARBA" id="ARBA00049347"/>
    </source>
</evidence>
<feature type="transmembrane region" description="Helical" evidence="7">
    <location>
        <begin position="20"/>
        <end position="43"/>
    </location>
</feature>
<dbReference type="PRINTS" id="PR01231">
    <property type="entry name" value="HCO3TRNSPORT"/>
</dbReference>
<evidence type="ECO:0000256" key="2">
    <source>
        <dbReference type="ARBA" id="ARBA00022681"/>
    </source>
</evidence>
<dbReference type="GO" id="GO:0016020">
    <property type="term" value="C:membrane"/>
    <property type="evidence" value="ECO:0007669"/>
    <property type="project" value="UniProtKB-SubCell"/>
</dbReference>
<keyword evidence="2" id="KW-0406">Ion transport</keyword>
<dbReference type="PROSITE" id="PS00220">
    <property type="entry name" value="ANION_EXCHANGER_2"/>
    <property type="match status" value="1"/>
</dbReference>
<dbReference type="EMBL" id="JAMKFB020000003">
    <property type="protein sequence ID" value="KAL0198102.1"/>
    <property type="molecule type" value="Genomic_DNA"/>
</dbReference>
<evidence type="ECO:0000256" key="4">
    <source>
        <dbReference type="ARBA" id="ARBA00022989"/>
    </source>
</evidence>
<keyword evidence="4 7" id="KW-1133">Transmembrane helix</keyword>
<sequence>DKTEHMMGVSEMMVSTCVQGIIFCLFAAQPVLIIGFTGPLMVFEEAFFQFCKSHGFEYIVGRVWVGMWLIIIVVVIVAVEGSFLVRFISRFTQEIFSILISLIFIYETFAKLIRIFQAHPLILNYEHLNASLEDPFHPVRKVINITYHADGNVTKHDELIERAYPNTALLS</sequence>
<dbReference type="GO" id="GO:0015297">
    <property type="term" value="F:antiporter activity"/>
    <property type="evidence" value="ECO:0007669"/>
    <property type="project" value="UniProtKB-KW"/>
</dbReference>
<proteinExistence type="predicted"/>
<keyword evidence="10" id="KW-1185">Reference proteome</keyword>
<dbReference type="PANTHER" id="PTHR11453:SF12">
    <property type="entry name" value="BAND 3 ANION TRANSPORT PROTEIN"/>
    <property type="match status" value="1"/>
</dbReference>
<feature type="non-terminal residue" evidence="9">
    <location>
        <position position="1"/>
    </location>
</feature>
<accession>A0ABD0RJT9</accession>
<evidence type="ECO:0000313" key="10">
    <source>
        <dbReference type="Proteomes" id="UP001529510"/>
    </source>
</evidence>
<keyword evidence="5 7" id="KW-0472">Membrane</keyword>
<evidence type="ECO:0000256" key="1">
    <source>
        <dbReference type="ARBA" id="ARBA00004141"/>
    </source>
</evidence>
<keyword evidence="2" id="KW-0039">Anion exchange</keyword>
<evidence type="ECO:0000256" key="3">
    <source>
        <dbReference type="ARBA" id="ARBA00022692"/>
    </source>
</evidence>
<gene>
    <name evidence="9" type="ORF">M9458_006642</name>
</gene>
<dbReference type="InterPro" id="IPR011531">
    <property type="entry name" value="HCO3_transpt-like_TM_dom"/>
</dbReference>
<reference evidence="9 10" key="1">
    <citation type="submission" date="2024-05" db="EMBL/GenBank/DDBJ databases">
        <title>Genome sequencing and assembly of Indian major carp, Cirrhinus mrigala (Hamilton, 1822).</title>
        <authorList>
            <person name="Mohindra V."/>
            <person name="Chowdhury L.M."/>
            <person name="Lal K."/>
            <person name="Jena J.K."/>
        </authorList>
    </citation>
    <scope>NUCLEOTIDE SEQUENCE [LARGE SCALE GENOMIC DNA]</scope>
    <source>
        <strain evidence="9">CM1030</strain>
        <tissue evidence="9">Blood</tissue>
    </source>
</reference>
<dbReference type="Pfam" id="PF00955">
    <property type="entry name" value="HCO3_cotransp"/>
    <property type="match status" value="1"/>
</dbReference>
<protein>
    <recommendedName>
        <fullName evidence="8">Bicarbonate transporter-like transmembrane domain-containing protein</fullName>
    </recommendedName>
</protein>
<dbReference type="InterPro" id="IPR018241">
    <property type="entry name" value="Anion_exchange_CS"/>
</dbReference>
<name>A0ABD0RJT9_CIRMR</name>
<comment type="catalytic activity">
    <reaction evidence="6">
        <text>hydrogencarbonate(in) + chloride(out) = hydrogencarbonate(out) + chloride(in)</text>
        <dbReference type="Rhea" id="RHEA:72363"/>
        <dbReference type="ChEBI" id="CHEBI:17544"/>
        <dbReference type="ChEBI" id="CHEBI:17996"/>
    </reaction>
</comment>
<keyword evidence="3 7" id="KW-0812">Transmembrane</keyword>
<dbReference type="PANTHER" id="PTHR11453">
    <property type="entry name" value="ANION EXCHANGE PROTEIN"/>
    <property type="match status" value="1"/>
</dbReference>
<dbReference type="InterPro" id="IPR003020">
    <property type="entry name" value="HCO3_transpt_euk"/>
</dbReference>
<feature type="non-terminal residue" evidence="9">
    <location>
        <position position="171"/>
    </location>
</feature>
<comment type="caution">
    <text evidence="9">The sequence shown here is derived from an EMBL/GenBank/DDBJ whole genome shotgun (WGS) entry which is preliminary data.</text>
</comment>
<feature type="transmembrane region" description="Helical" evidence="7">
    <location>
        <begin position="63"/>
        <end position="89"/>
    </location>
</feature>
<keyword evidence="2" id="KW-0813">Transport</keyword>
<evidence type="ECO:0000259" key="8">
    <source>
        <dbReference type="Pfam" id="PF00955"/>
    </source>
</evidence>
<dbReference type="AlphaFoldDB" id="A0ABD0RJT9"/>
<organism evidence="9 10">
    <name type="scientific">Cirrhinus mrigala</name>
    <name type="common">Mrigala</name>
    <dbReference type="NCBI Taxonomy" id="683832"/>
    <lineage>
        <taxon>Eukaryota</taxon>
        <taxon>Metazoa</taxon>
        <taxon>Chordata</taxon>
        <taxon>Craniata</taxon>
        <taxon>Vertebrata</taxon>
        <taxon>Euteleostomi</taxon>
        <taxon>Actinopterygii</taxon>
        <taxon>Neopterygii</taxon>
        <taxon>Teleostei</taxon>
        <taxon>Ostariophysi</taxon>
        <taxon>Cypriniformes</taxon>
        <taxon>Cyprinidae</taxon>
        <taxon>Labeoninae</taxon>
        <taxon>Labeonini</taxon>
        <taxon>Cirrhinus</taxon>
    </lineage>
</organism>